<feature type="region of interest" description="Disordered" evidence="2">
    <location>
        <begin position="368"/>
        <end position="393"/>
    </location>
</feature>
<dbReference type="STRING" id="556484.B7G2P5"/>
<evidence type="ECO:0000256" key="3">
    <source>
        <dbReference type="SAM" id="SignalP"/>
    </source>
</evidence>
<dbReference type="GO" id="GO:0042147">
    <property type="term" value="P:retrograde transport, endosome to Golgi"/>
    <property type="evidence" value="ECO:0007669"/>
    <property type="project" value="InterPro"/>
</dbReference>
<keyword evidence="6" id="KW-1185">Reference proteome</keyword>
<feature type="region of interest" description="Disordered" evidence="2">
    <location>
        <begin position="1491"/>
        <end position="1514"/>
    </location>
</feature>
<dbReference type="HOGENOM" id="CLU_285529_0_0_1"/>
<dbReference type="PANTHER" id="PTHR13297:SF5">
    <property type="entry name" value="TBC1 DOMAIN FAMILY MEMBER 23"/>
    <property type="match status" value="1"/>
</dbReference>
<reference evidence="6" key="2">
    <citation type="submission" date="2008-08" db="EMBL/GenBank/DDBJ databases">
        <authorList>
            <consortium name="Diatom Consortium"/>
            <person name="Grigoriev I."/>
            <person name="Grimwood J."/>
            <person name="Kuo A."/>
            <person name="Otillar R.P."/>
            <person name="Salamov A."/>
            <person name="Detter J.C."/>
            <person name="Lindquist E."/>
            <person name="Shapiro H."/>
            <person name="Lucas S."/>
            <person name="Glavina del Rio T."/>
            <person name="Pitluck S."/>
            <person name="Rokhsar D."/>
            <person name="Bowler C."/>
        </authorList>
    </citation>
    <scope>GENOME REANNOTATION</scope>
    <source>
        <strain evidence="6">CCAP 1055/1</strain>
    </source>
</reference>
<protein>
    <recommendedName>
        <fullName evidence="4">Rhodanese domain-containing protein</fullName>
    </recommendedName>
</protein>
<evidence type="ECO:0000313" key="6">
    <source>
        <dbReference type="Proteomes" id="UP000000759"/>
    </source>
</evidence>
<gene>
    <name evidence="5" type="ORF">PHATRDRAFT_47159</name>
</gene>
<reference evidence="5 6" key="1">
    <citation type="journal article" date="2008" name="Nature">
        <title>The Phaeodactylum genome reveals the evolutionary history of diatom genomes.</title>
        <authorList>
            <person name="Bowler C."/>
            <person name="Allen A.E."/>
            <person name="Badger J.H."/>
            <person name="Grimwood J."/>
            <person name="Jabbari K."/>
            <person name="Kuo A."/>
            <person name="Maheswari U."/>
            <person name="Martens C."/>
            <person name="Maumus F."/>
            <person name="Otillar R.P."/>
            <person name="Rayko E."/>
            <person name="Salamov A."/>
            <person name="Vandepoele K."/>
            <person name="Beszteri B."/>
            <person name="Gruber A."/>
            <person name="Heijde M."/>
            <person name="Katinka M."/>
            <person name="Mock T."/>
            <person name="Valentin K."/>
            <person name="Verret F."/>
            <person name="Berges J.A."/>
            <person name="Brownlee C."/>
            <person name="Cadoret J.P."/>
            <person name="Chiovitti A."/>
            <person name="Choi C.J."/>
            <person name="Coesel S."/>
            <person name="De Martino A."/>
            <person name="Detter J.C."/>
            <person name="Durkin C."/>
            <person name="Falciatore A."/>
            <person name="Fournet J."/>
            <person name="Haruta M."/>
            <person name="Huysman M.J."/>
            <person name="Jenkins B.D."/>
            <person name="Jiroutova K."/>
            <person name="Jorgensen R.E."/>
            <person name="Joubert Y."/>
            <person name="Kaplan A."/>
            <person name="Kroger N."/>
            <person name="Kroth P.G."/>
            <person name="La Roche J."/>
            <person name="Lindquist E."/>
            <person name="Lommer M."/>
            <person name="Martin-Jezequel V."/>
            <person name="Lopez P.J."/>
            <person name="Lucas S."/>
            <person name="Mangogna M."/>
            <person name="McGinnis K."/>
            <person name="Medlin L.K."/>
            <person name="Montsant A."/>
            <person name="Oudot-Le Secq M.P."/>
            <person name="Napoli C."/>
            <person name="Obornik M."/>
            <person name="Parker M.S."/>
            <person name="Petit J.L."/>
            <person name="Porcel B.M."/>
            <person name="Poulsen N."/>
            <person name="Robison M."/>
            <person name="Rychlewski L."/>
            <person name="Rynearson T.A."/>
            <person name="Schmutz J."/>
            <person name="Shapiro H."/>
            <person name="Siaut M."/>
            <person name="Stanley M."/>
            <person name="Sussman M.R."/>
            <person name="Taylor A.R."/>
            <person name="Vardi A."/>
            <person name="von Dassow P."/>
            <person name="Vyverman W."/>
            <person name="Willis A."/>
            <person name="Wyrwicz L.S."/>
            <person name="Rokhsar D.S."/>
            <person name="Weissenbach J."/>
            <person name="Armbrust E.V."/>
            <person name="Green B.R."/>
            <person name="Van de Peer Y."/>
            <person name="Grigoriev I.V."/>
        </authorList>
    </citation>
    <scope>NUCLEOTIDE SEQUENCE [LARGE SCALE GENOMIC DNA]</scope>
    <source>
        <strain evidence="5 6">CCAP 1055/1</strain>
    </source>
</reference>
<dbReference type="InParanoid" id="B7G2P5"/>
<dbReference type="GO" id="GO:0005829">
    <property type="term" value="C:cytosol"/>
    <property type="evidence" value="ECO:0007669"/>
    <property type="project" value="GOC"/>
</dbReference>
<dbReference type="InterPro" id="IPR001763">
    <property type="entry name" value="Rhodanese-like_dom"/>
</dbReference>
<feature type="compositionally biased region" description="Acidic residues" evidence="2">
    <location>
        <begin position="654"/>
        <end position="663"/>
    </location>
</feature>
<feature type="compositionally biased region" description="Low complexity" evidence="2">
    <location>
        <begin position="1550"/>
        <end position="1572"/>
    </location>
</feature>
<sequence length="1633" mass="176526">MLRFLCFAMMASTAHVAAQNTECAMATTITSLPATLDGDLAIAPPITHLRTDSCAIASTGPVPGNWYTFTAESDGCLTATVESTSQPFFDTILTAYVDGCDALSCAAMNDDISIFRVDVSQLNINVEAQTTYHFFVRGLFPQEFGSFTFNITQADGTCERPTGNTWCSACPNGGVADPSAVFDIEENVRCNDMGEYFELVEGSEICISQQIVGSVVCGCQPVNEVTCPLCPGGEDVPDPDLPAGTLSGGTTCGDLNVVSGVDSCGAYKSGLANQCQCPGSPEPCIMCPGSTTYDPAVVILNEEDSLTCGQLATTFQELQVLFPVTVFCEPLLMDYLTGLNVVDFCCNAAELVSAVDATLPPSPLVLTDAPSPRPETDAPVTPTPVSTPAPVGETSPIDTPATAPISFGSPASNGVTSPVFVCDGRYHATVPPLGLTRACPSASTIHRSLEMDGSSWVRSVRKSTMDGRIVSASGRGRAKSLPFSVTLRILIVTSLAVEFWGVLVWETPSRRTTFGNSGSVQTSPHCGHPLPTDRPRYRLFGQHFHIQKMTTEFDSNTNDNDDDDMADLFSFDSSDVPLASPHDIVETGIGAADTATDTERPRKASSDSFLALLESATEGTTNATTAGALGRLNGDLGDHDVETQNILDWLDEDDVNAVPDDDNNTLNINQNTSSASGSDPTAASILAGLPTTETPTSIDASLSKTPSNESSLTVTPVKTAEPTVVALPPVFATLREALESPQATVGQLRHLYATAHPVVDADLRADLYCRMVCGKSLAETQSSSLADSFQHWPLPEPGASNAPDTMLQALPELPTLALRVATETHREVLDCQDDLTKLLAYHWQQNSTAAPSEADLLVPAVAAVILSTNMPVAAASVVLAQLLPAFTPVLALEPPERWEAALSLHSELYLLVCYHLPLLVYHLDQYAPGWHWPKLPASVRQKQDAGETSTHLARNLTRHGRIPPSWTLSLAAGECEHVASILPTGWILQLWDGILMDASQQHQATPFFWTVAVFEQAADQLLLLTGEELLAALDKIFQLEDKRSTDDWMDEWRMRVHSLQRSTPESVLQTLRRAEDETVQASIRRRQERAEAAIKARMEAEAIAHLETQERKAEEARARLTRARLVAYYRKHAPDKEDNIDQILKVYAGRLDVLDGKLLKKYGESFNPALKPKQPKPVNKIAANLLMQTMNQGLGRRPQVALEDVSGVAAGRHADKVSVLVTADEVLSDLCWSKEAAVHRGELRRNRTEGRKHLKFYLVDSRAEEAALEQGRFPTAVSLSPEAMLDPERIQLNEETFESLRGAVHIVIMGEGFSAIPKLYGQKLSPKLEELMQQDESRTDICALFFVKKGFPFVSVLDGGFAAAHSWLVREGPSCHLKAAAVLVDYNSEMSLFGQMETLHNASAAEKAQRKMQNLLEKSLVSMTRRAQQFEKLANERDSREGRKNVGLQFFKSKQVAENANEATNELQPADSQSIADEKKLAFKNPFKGVGRALDWTRSPDDSAPAPEAPAPIDNGAFEAAEQTTSAFKNPFAGVGMGHAPSTSDNTAETTGASGTKTANTTATDDSSSKASVPLIKRNPFARFGNKESNPAGASTDRKGGFDFTNFRKNATARLLSRDEFDAASVEESISFD</sequence>
<dbReference type="PROSITE" id="PS50206">
    <property type="entry name" value="RHODANESE_3"/>
    <property type="match status" value="1"/>
</dbReference>
<evidence type="ECO:0000256" key="2">
    <source>
        <dbReference type="SAM" id="MobiDB-lite"/>
    </source>
</evidence>
<feature type="coiled-coil region" evidence="1">
    <location>
        <begin position="1071"/>
        <end position="1126"/>
    </location>
</feature>
<feature type="region of interest" description="Disordered" evidence="2">
    <location>
        <begin position="654"/>
        <end position="715"/>
    </location>
</feature>
<feature type="region of interest" description="Disordered" evidence="2">
    <location>
        <begin position="1530"/>
        <end position="1604"/>
    </location>
</feature>
<feature type="signal peptide" evidence="3">
    <location>
        <begin position="1"/>
        <end position="18"/>
    </location>
</feature>
<dbReference type="EMBL" id="CM000614">
    <property type="protein sequence ID" value="EEC47339.1"/>
    <property type="molecule type" value="Genomic_DNA"/>
</dbReference>
<dbReference type="GeneID" id="7202056"/>
<dbReference type="OrthoDB" id="73307at2759"/>
<feature type="chain" id="PRO_5002855645" description="Rhodanese domain-containing protein" evidence="3">
    <location>
        <begin position="19"/>
        <end position="1633"/>
    </location>
</feature>
<dbReference type="PANTHER" id="PTHR13297">
    <property type="entry name" value="TBC1 DOMAIN FAMILY MEMBER 23-RELATED"/>
    <property type="match status" value="1"/>
</dbReference>
<proteinExistence type="predicted"/>
<dbReference type="GO" id="GO:0005802">
    <property type="term" value="C:trans-Golgi network"/>
    <property type="evidence" value="ECO:0007669"/>
    <property type="project" value="TreeGrafter"/>
</dbReference>
<dbReference type="RefSeq" id="XP_002181416.1">
    <property type="nucleotide sequence ID" value="XM_002181380.1"/>
</dbReference>
<dbReference type="PaxDb" id="2850-Phatr47159"/>
<feature type="compositionally biased region" description="Polar residues" evidence="2">
    <location>
        <begin position="691"/>
        <end position="715"/>
    </location>
</feature>
<dbReference type="InterPro" id="IPR039755">
    <property type="entry name" value="TBC1D23"/>
</dbReference>
<name>B7G2P5_PHATC</name>
<dbReference type="GO" id="GO:0099041">
    <property type="term" value="P:vesicle tethering to Golgi"/>
    <property type="evidence" value="ECO:0007669"/>
    <property type="project" value="TreeGrafter"/>
</dbReference>
<keyword evidence="3" id="KW-0732">Signal</keyword>
<evidence type="ECO:0000259" key="4">
    <source>
        <dbReference type="PROSITE" id="PS50206"/>
    </source>
</evidence>
<organism evidence="5 6">
    <name type="scientific">Phaeodactylum tricornutum (strain CCAP 1055/1)</name>
    <dbReference type="NCBI Taxonomy" id="556484"/>
    <lineage>
        <taxon>Eukaryota</taxon>
        <taxon>Sar</taxon>
        <taxon>Stramenopiles</taxon>
        <taxon>Ochrophyta</taxon>
        <taxon>Bacillariophyta</taxon>
        <taxon>Bacillariophyceae</taxon>
        <taxon>Bacillariophycidae</taxon>
        <taxon>Naviculales</taxon>
        <taxon>Phaeodactylaceae</taxon>
        <taxon>Phaeodactylum</taxon>
    </lineage>
</organism>
<evidence type="ECO:0000256" key="1">
    <source>
        <dbReference type="SAM" id="Coils"/>
    </source>
</evidence>
<dbReference type="KEGG" id="pti:PHATRDRAFT_47159"/>
<evidence type="ECO:0000313" key="5">
    <source>
        <dbReference type="EMBL" id="EEC47339.1"/>
    </source>
</evidence>
<keyword evidence="1" id="KW-0175">Coiled coil</keyword>
<dbReference type="eggNOG" id="ENOG502QZCZ">
    <property type="taxonomic scope" value="Eukaryota"/>
</dbReference>
<feature type="compositionally biased region" description="Polar residues" evidence="2">
    <location>
        <begin position="665"/>
        <end position="681"/>
    </location>
</feature>
<accession>B7G2P5</accession>
<feature type="domain" description="Rhodanese" evidence="4">
    <location>
        <begin position="1255"/>
        <end position="1370"/>
    </location>
</feature>
<dbReference type="Proteomes" id="UP000000759">
    <property type="component" value="Chromosome 12"/>
</dbReference>